<dbReference type="Proteomes" id="UP000231198">
    <property type="component" value="Unassembled WGS sequence"/>
</dbReference>
<proteinExistence type="predicted"/>
<reference evidence="2" key="1">
    <citation type="submission" date="2017-09" db="EMBL/GenBank/DDBJ databases">
        <title>Depth-based differentiation of microbial function through sediment-hosted aquifers and enrichment of novel symbionts in the deep terrestrial subsurface.</title>
        <authorList>
            <person name="Probst A.J."/>
            <person name="Ladd B."/>
            <person name="Jarett J.K."/>
            <person name="Geller-Mcgrath D.E."/>
            <person name="Sieber C.M.K."/>
            <person name="Emerson J.B."/>
            <person name="Anantharaman K."/>
            <person name="Thomas B.C."/>
            <person name="Malmstrom R."/>
            <person name="Stieglmeier M."/>
            <person name="Klingl A."/>
            <person name="Woyke T."/>
            <person name="Ryan C.M."/>
            <person name="Banfield J.F."/>
        </authorList>
    </citation>
    <scope>NUCLEOTIDE SEQUENCE [LARGE SCALE GENOMIC DNA]</scope>
</reference>
<evidence type="ECO:0000313" key="1">
    <source>
        <dbReference type="EMBL" id="PIS15514.1"/>
    </source>
</evidence>
<accession>A0A2H0WS71</accession>
<dbReference type="SUPFAM" id="SSF109604">
    <property type="entry name" value="HD-domain/PDEase-like"/>
    <property type="match status" value="1"/>
</dbReference>
<name>A0A2H0WS71_9BACT</name>
<sequence length="194" mass="21855">MISRSDALDILNTHLKNKNLLKHCLAVEASMIGLTKYFNQRDHVSHSQELWGLLGLLHDGDWEETRNTPNLHTKKMVEWLKEIGETDKELTHGILSHNHVNNKEVPPGNLMEWSLYTCDELTGFIIAVALIMPDKKLSSVTVQSIVKKFPSKSFAAAVDREQIKLCEEKLGIPLEEFVGIVLKSMQSISAELGL</sequence>
<dbReference type="EMBL" id="PEZG01000071">
    <property type="protein sequence ID" value="PIS15514.1"/>
    <property type="molecule type" value="Genomic_DNA"/>
</dbReference>
<dbReference type="AlphaFoldDB" id="A0A2H0WS71"/>
<comment type="caution">
    <text evidence="1">The sequence shown here is derived from an EMBL/GenBank/DDBJ whole genome shotgun (WGS) entry which is preliminary data.</text>
</comment>
<organism evidence="1 2">
    <name type="scientific">Candidatus Roizmanbacteria bacterium CG09_land_8_20_14_0_10_41_9</name>
    <dbReference type="NCBI Taxonomy" id="1974850"/>
    <lineage>
        <taxon>Bacteria</taxon>
        <taxon>Candidatus Roizmaniibacteriota</taxon>
    </lineage>
</organism>
<evidence type="ECO:0000313" key="2">
    <source>
        <dbReference type="Proteomes" id="UP000231198"/>
    </source>
</evidence>
<dbReference type="PANTHER" id="PTHR38659">
    <property type="entry name" value="METAL-DEPENDENT PHOSPHOHYDROLASE"/>
    <property type="match status" value="1"/>
</dbReference>
<keyword evidence="1" id="KW-0378">Hydrolase</keyword>
<gene>
    <name evidence="1" type="ORF">COT62_03270</name>
</gene>
<dbReference type="PANTHER" id="PTHR38659:SF1">
    <property type="entry name" value="METAL DEPENDENT PHOSPHOHYDROLASE"/>
    <property type="match status" value="1"/>
</dbReference>
<dbReference type="GO" id="GO:0016787">
    <property type="term" value="F:hydrolase activity"/>
    <property type="evidence" value="ECO:0007669"/>
    <property type="project" value="UniProtKB-KW"/>
</dbReference>
<protein>
    <submittedName>
        <fullName evidence="1">Phosphohydrolase</fullName>
    </submittedName>
</protein>